<sequence length="173" mass="20390">MKQKQCRMFRRKLINKQTGKLLLYALLFACLLTACQNNRVYCSYHSVSFEKGWYKQDTLSYEFPQHLHPETYRLEINIRNFGNYPYRDIWLSVSQNWKDSLTYETDTIHLYLADEEGRQLDGGTTGNLHQHTYVYDKPFEILHPSSARLHIVHLMRTPSLMGISDVGICLIKP</sequence>
<dbReference type="Proteomes" id="UP000616346">
    <property type="component" value="Unassembled WGS sequence"/>
</dbReference>
<dbReference type="Pfam" id="PF14109">
    <property type="entry name" value="GldH_lipo"/>
    <property type="match status" value="1"/>
</dbReference>
<dbReference type="InterPro" id="IPR020018">
    <property type="entry name" value="Motility-assoc_lipoprot_GldH"/>
</dbReference>
<dbReference type="EMBL" id="JACSPQ010000002">
    <property type="protein sequence ID" value="MBD8001832.1"/>
    <property type="molecule type" value="Genomic_DNA"/>
</dbReference>
<comment type="caution">
    <text evidence="1">The sequence shown here is derived from an EMBL/GenBank/DDBJ whole genome shotgun (WGS) entry which is preliminary data.</text>
</comment>
<organism evidence="1 2">
    <name type="scientific">Phocaeicola faecium</name>
    <dbReference type="NCBI Taxonomy" id="2762213"/>
    <lineage>
        <taxon>Bacteria</taxon>
        <taxon>Pseudomonadati</taxon>
        <taxon>Bacteroidota</taxon>
        <taxon>Bacteroidia</taxon>
        <taxon>Bacteroidales</taxon>
        <taxon>Bacteroidaceae</taxon>
        <taxon>Phocaeicola</taxon>
    </lineage>
</organism>
<evidence type="ECO:0000313" key="1">
    <source>
        <dbReference type="EMBL" id="MBD8001832.1"/>
    </source>
</evidence>
<evidence type="ECO:0000313" key="2">
    <source>
        <dbReference type="Proteomes" id="UP000616346"/>
    </source>
</evidence>
<accession>A0ABR8VAQ7</accession>
<gene>
    <name evidence="1" type="ORF">H9626_06305</name>
</gene>
<dbReference type="NCBIfam" id="TIGR03511">
    <property type="entry name" value="GldH_lipo"/>
    <property type="match status" value="1"/>
</dbReference>
<dbReference type="RefSeq" id="WP_191709958.1">
    <property type="nucleotide sequence ID" value="NZ_JACSPQ010000002.1"/>
</dbReference>
<reference evidence="1 2" key="1">
    <citation type="submission" date="2020-08" db="EMBL/GenBank/DDBJ databases">
        <title>A Genomic Blueprint of the Chicken Gut Microbiome.</title>
        <authorList>
            <person name="Gilroy R."/>
            <person name="Ravi A."/>
            <person name="Getino M."/>
            <person name="Pursley I."/>
            <person name="Horton D.L."/>
            <person name="Alikhan N.-F."/>
            <person name="Baker D."/>
            <person name="Gharbi K."/>
            <person name="Hall N."/>
            <person name="Watson M."/>
            <person name="Adriaenssens E.M."/>
            <person name="Foster-Nyarko E."/>
            <person name="Jarju S."/>
            <person name="Secka A."/>
            <person name="Antonio M."/>
            <person name="Oren A."/>
            <person name="Chaudhuri R."/>
            <person name="La Ragione R.M."/>
            <person name="Hildebrand F."/>
            <person name="Pallen M.J."/>
        </authorList>
    </citation>
    <scope>NUCLEOTIDE SEQUENCE [LARGE SCALE GENOMIC DNA]</scope>
    <source>
        <strain evidence="1 2">Sa1YUN3</strain>
    </source>
</reference>
<keyword evidence="1" id="KW-0449">Lipoprotein</keyword>
<proteinExistence type="predicted"/>
<protein>
    <submittedName>
        <fullName evidence="1">Gliding motility lipoprotein GldH</fullName>
    </submittedName>
</protein>
<name>A0ABR8VAQ7_9BACT</name>
<keyword evidence="2" id="KW-1185">Reference proteome</keyword>
<dbReference type="PROSITE" id="PS51257">
    <property type="entry name" value="PROKAR_LIPOPROTEIN"/>
    <property type="match status" value="1"/>
</dbReference>